<reference evidence="1" key="1">
    <citation type="journal article" date="2019" name="Science">
        <title>Mutation of a bHLH transcription factor allowed almond domestication.</title>
        <authorList>
            <person name="Sanchez-Perez R."/>
            <person name="Pavan S."/>
            <person name="Mazzeo R."/>
            <person name="Moldovan C."/>
            <person name="Aiese Cigliano R."/>
            <person name="Del Cueto J."/>
            <person name="Ricciardi F."/>
            <person name="Lotti C."/>
            <person name="Ricciardi L."/>
            <person name="Dicenta F."/>
            <person name="Lopez-Marques R.L."/>
            <person name="Lindberg Moller B."/>
        </authorList>
    </citation>
    <scope>NUCLEOTIDE SEQUENCE</scope>
</reference>
<name>A0A5H2XI88_PRUDU</name>
<sequence>MHAFGNICGEFGIWVLRVHCIDGGELEVVVEECGFREKSGSSPWRWMFRCVMTQSARVGHSLEATHGVGCSGVGALEFRPPVGPLIPRRRIAPRNPADYIFIRVK</sequence>
<protein>
    <submittedName>
        <fullName evidence="1">Glutamate receptor family protein</fullName>
    </submittedName>
</protein>
<organism evidence="1">
    <name type="scientific">Prunus dulcis</name>
    <name type="common">Almond</name>
    <name type="synonym">Amygdalus dulcis</name>
    <dbReference type="NCBI Taxonomy" id="3755"/>
    <lineage>
        <taxon>Eukaryota</taxon>
        <taxon>Viridiplantae</taxon>
        <taxon>Streptophyta</taxon>
        <taxon>Embryophyta</taxon>
        <taxon>Tracheophyta</taxon>
        <taxon>Spermatophyta</taxon>
        <taxon>Magnoliopsida</taxon>
        <taxon>eudicotyledons</taxon>
        <taxon>Gunneridae</taxon>
        <taxon>Pentapetalae</taxon>
        <taxon>rosids</taxon>
        <taxon>fabids</taxon>
        <taxon>Rosales</taxon>
        <taxon>Rosaceae</taxon>
        <taxon>Amygdaloideae</taxon>
        <taxon>Amygdaleae</taxon>
        <taxon>Prunus</taxon>
    </lineage>
</organism>
<accession>A0A5H2XI88</accession>
<proteinExistence type="predicted"/>
<dbReference type="EMBL" id="AP020577">
    <property type="protein sequence ID" value="BBN67978.1"/>
    <property type="molecule type" value="Genomic_DNA"/>
</dbReference>
<gene>
    <name evidence="1" type="ORF">Prudu_240S000500</name>
</gene>
<dbReference type="AlphaFoldDB" id="A0A5H2XI88"/>
<evidence type="ECO:0000313" key="1">
    <source>
        <dbReference type="EMBL" id="BBN67978.1"/>
    </source>
</evidence>
<keyword evidence="1" id="KW-0675">Receptor</keyword>